<sequence>RQLDGNLAVDVLEQGNRQFQRQVHGIRAVDLFTQLQLLDHHLVLGFELTLGDQVMQVQVQSAFANAIARELAGVGRQCGQLDTLETGRDVQTGEGVERVE</sequence>
<dbReference type="EMBL" id="BKCJ011798302">
    <property type="protein sequence ID" value="GFD53773.1"/>
    <property type="molecule type" value="Genomic_DNA"/>
</dbReference>
<feature type="non-terminal residue" evidence="1">
    <location>
        <position position="1"/>
    </location>
</feature>
<dbReference type="AlphaFoldDB" id="A0A699X3X0"/>
<proteinExistence type="predicted"/>
<organism evidence="1">
    <name type="scientific">Tanacetum cinerariifolium</name>
    <name type="common">Dalmatian daisy</name>
    <name type="synonym">Chrysanthemum cinerariifolium</name>
    <dbReference type="NCBI Taxonomy" id="118510"/>
    <lineage>
        <taxon>Eukaryota</taxon>
        <taxon>Viridiplantae</taxon>
        <taxon>Streptophyta</taxon>
        <taxon>Embryophyta</taxon>
        <taxon>Tracheophyta</taxon>
        <taxon>Spermatophyta</taxon>
        <taxon>Magnoliopsida</taxon>
        <taxon>eudicotyledons</taxon>
        <taxon>Gunneridae</taxon>
        <taxon>Pentapetalae</taxon>
        <taxon>asterids</taxon>
        <taxon>campanulids</taxon>
        <taxon>Asterales</taxon>
        <taxon>Asteraceae</taxon>
        <taxon>Asteroideae</taxon>
        <taxon>Anthemideae</taxon>
        <taxon>Anthemidinae</taxon>
        <taxon>Tanacetum</taxon>
    </lineage>
</organism>
<reference evidence="1" key="1">
    <citation type="journal article" date="2019" name="Sci. Rep.">
        <title>Draft genome of Tanacetum cinerariifolium, the natural source of mosquito coil.</title>
        <authorList>
            <person name="Yamashiro T."/>
            <person name="Shiraishi A."/>
            <person name="Satake H."/>
            <person name="Nakayama K."/>
        </authorList>
    </citation>
    <scope>NUCLEOTIDE SEQUENCE</scope>
</reference>
<name>A0A699X3X0_TANCI</name>
<evidence type="ECO:0000313" key="1">
    <source>
        <dbReference type="EMBL" id="GFD53773.1"/>
    </source>
</evidence>
<gene>
    <name evidence="1" type="ORF">Tci_925742</name>
</gene>
<comment type="caution">
    <text evidence="1">The sequence shown here is derived from an EMBL/GenBank/DDBJ whole genome shotgun (WGS) entry which is preliminary data.</text>
</comment>
<accession>A0A699X3X0</accession>
<feature type="non-terminal residue" evidence="1">
    <location>
        <position position="100"/>
    </location>
</feature>
<protein>
    <submittedName>
        <fullName evidence="1">Uncharacterized protein</fullName>
    </submittedName>
</protein>